<dbReference type="InterPro" id="IPR021676">
    <property type="entry name" value="DUF3262"/>
</dbReference>
<feature type="transmembrane region" description="Helical" evidence="1">
    <location>
        <begin position="61"/>
        <end position="80"/>
    </location>
</feature>
<dbReference type="EMBL" id="DAAYKZ010000001">
    <property type="protein sequence ID" value="HAG4650591.1"/>
    <property type="molecule type" value="Genomic_DNA"/>
</dbReference>
<evidence type="ECO:0000256" key="1">
    <source>
        <dbReference type="SAM" id="Phobius"/>
    </source>
</evidence>
<keyword evidence="1" id="KW-0812">Transmembrane</keyword>
<comment type="caution">
    <text evidence="2">The sequence shown here is derived from an EMBL/GenBank/DDBJ whole genome shotgun (WGS) entry which is preliminary data.</text>
</comment>
<accession>A0A763VS31</accession>
<gene>
    <name evidence="2" type="ORF">G8382_000401</name>
</gene>
<dbReference type="Pfam" id="PF11660">
    <property type="entry name" value="DUF3262"/>
    <property type="match status" value="1"/>
</dbReference>
<dbReference type="AlphaFoldDB" id="A0A763VS31"/>
<reference evidence="2" key="1">
    <citation type="journal article" date="2018" name="Genome Biol.">
        <title>SKESA: strategic k-mer extension for scrupulous assemblies.</title>
        <authorList>
            <person name="Souvorov A."/>
            <person name="Agarwala R."/>
            <person name="Lipman D.J."/>
        </authorList>
    </citation>
    <scope>NUCLEOTIDE SEQUENCE</scope>
    <source>
        <strain evidence="2">MA.BM_SE06/8</strain>
    </source>
</reference>
<evidence type="ECO:0000313" key="2">
    <source>
        <dbReference type="EMBL" id="HAG4650591.1"/>
    </source>
</evidence>
<proteinExistence type="predicted"/>
<dbReference type="NCBIfam" id="TIGR03758">
    <property type="entry name" value="conj_TIGR03758"/>
    <property type="match status" value="1"/>
</dbReference>
<sequence>MAMNGAQRNGWDAGTGGFLEPGQLNTLILGALGIVIFLFCAWALVTAYRGLATQAVTWRQFMEMIVRIILLILLTLFFFFH</sequence>
<keyword evidence="1" id="KW-0472">Membrane</keyword>
<name>A0A763VS31_SALER</name>
<keyword evidence="1" id="KW-1133">Transmembrane helix</keyword>
<feature type="transmembrane region" description="Helical" evidence="1">
    <location>
        <begin position="27"/>
        <end position="49"/>
    </location>
</feature>
<organism evidence="2">
    <name type="scientific">Salmonella enterica</name>
    <name type="common">Salmonella choleraesuis</name>
    <dbReference type="NCBI Taxonomy" id="28901"/>
    <lineage>
        <taxon>Bacteria</taxon>
        <taxon>Pseudomonadati</taxon>
        <taxon>Pseudomonadota</taxon>
        <taxon>Gammaproteobacteria</taxon>
        <taxon>Enterobacterales</taxon>
        <taxon>Enterobacteriaceae</taxon>
        <taxon>Salmonella</taxon>
    </lineage>
</organism>
<reference evidence="2" key="2">
    <citation type="submission" date="2020-02" db="EMBL/GenBank/DDBJ databases">
        <authorList>
            <consortium name="NCBI Pathogen Detection Project"/>
        </authorList>
    </citation>
    <scope>NUCLEOTIDE SEQUENCE</scope>
    <source>
        <strain evidence="2">MA.BM_SE06/8</strain>
    </source>
</reference>
<protein>
    <submittedName>
        <fullName evidence="2">TIGR03758 family integrating conjugative element protein</fullName>
    </submittedName>
</protein>